<gene>
    <name evidence="2" type="ordered locus">Haur_1286</name>
</gene>
<organism evidence="2 3">
    <name type="scientific">Herpetosiphon aurantiacus (strain ATCC 23779 / DSM 785 / 114-95)</name>
    <dbReference type="NCBI Taxonomy" id="316274"/>
    <lineage>
        <taxon>Bacteria</taxon>
        <taxon>Bacillati</taxon>
        <taxon>Chloroflexota</taxon>
        <taxon>Chloroflexia</taxon>
        <taxon>Herpetosiphonales</taxon>
        <taxon>Herpetosiphonaceae</taxon>
        <taxon>Herpetosiphon</taxon>
    </lineage>
</organism>
<keyword evidence="3" id="KW-1185">Reference proteome</keyword>
<dbReference type="InterPro" id="IPR050561">
    <property type="entry name" value="PTP"/>
</dbReference>
<dbReference type="BioCyc" id="HAUR316274:GHYA-1308-MONOMER"/>
<evidence type="ECO:0000313" key="2">
    <source>
        <dbReference type="EMBL" id="ABX03934.1"/>
    </source>
</evidence>
<dbReference type="EMBL" id="CP000875">
    <property type="protein sequence ID" value="ABX03934.1"/>
    <property type="molecule type" value="Genomic_DNA"/>
</dbReference>
<dbReference type="Pfam" id="PF22785">
    <property type="entry name" value="Tc-R-P"/>
    <property type="match status" value="1"/>
</dbReference>
<dbReference type="HOGENOM" id="CLU_047330_3_1_0"/>
<dbReference type="PROSITE" id="PS00383">
    <property type="entry name" value="TYR_PHOSPHATASE_1"/>
    <property type="match status" value="1"/>
</dbReference>
<dbReference type="FunFam" id="3.90.190.10:FF:000157">
    <property type="entry name" value="Protein-tyrosine phosphatase"/>
    <property type="match status" value="1"/>
</dbReference>
<dbReference type="SUPFAM" id="SSF52799">
    <property type="entry name" value="(Phosphotyrosine protein) phosphatases II"/>
    <property type="match status" value="1"/>
</dbReference>
<dbReference type="AlphaFoldDB" id="A9B1P9"/>
<dbReference type="eggNOG" id="COG2453">
    <property type="taxonomic scope" value="Bacteria"/>
</dbReference>
<feature type="domain" description="Tyrosine specific protein phosphatases" evidence="1">
    <location>
        <begin position="104"/>
        <end position="160"/>
    </location>
</feature>
<dbReference type="Gene3D" id="3.90.190.10">
    <property type="entry name" value="Protein tyrosine phosphatase superfamily"/>
    <property type="match status" value="1"/>
</dbReference>
<name>A9B1P9_HERA2</name>
<dbReference type="Proteomes" id="UP000000787">
    <property type="component" value="Chromosome"/>
</dbReference>
<accession>A9B1P9</accession>
<evidence type="ECO:0000313" key="3">
    <source>
        <dbReference type="Proteomes" id="UP000000787"/>
    </source>
</evidence>
<dbReference type="STRING" id="316274.Haur_1286"/>
<dbReference type="InterPro" id="IPR000387">
    <property type="entry name" value="Tyr_Pase_dom"/>
</dbReference>
<dbReference type="InterPro" id="IPR029021">
    <property type="entry name" value="Prot-tyrosine_phosphatase-like"/>
</dbReference>
<proteinExistence type="predicted"/>
<dbReference type="SMART" id="SM00404">
    <property type="entry name" value="PTPc_motif"/>
    <property type="match status" value="1"/>
</dbReference>
<reference evidence="2 3" key="1">
    <citation type="journal article" date="2011" name="Stand. Genomic Sci.">
        <title>Complete genome sequence of the filamentous gliding predatory bacterium Herpetosiphon aurantiacus type strain (114-95(T)).</title>
        <authorList>
            <person name="Kiss H."/>
            <person name="Nett M."/>
            <person name="Domin N."/>
            <person name="Martin K."/>
            <person name="Maresca J.A."/>
            <person name="Copeland A."/>
            <person name="Lapidus A."/>
            <person name="Lucas S."/>
            <person name="Berry K.W."/>
            <person name="Glavina Del Rio T."/>
            <person name="Dalin E."/>
            <person name="Tice H."/>
            <person name="Pitluck S."/>
            <person name="Richardson P."/>
            <person name="Bruce D."/>
            <person name="Goodwin L."/>
            <person name="Han C."/>
            <person name="Detter J.C."/>
            <person name="Schmutz J."/>
            <person name="Brettin T."/>
            <person name="Land M."/>
            <person name="Hauser L."/>
            <person name="Kyrpides N.C."/>
            <person name="Ivanova N."/>
            <person name="Goker M."/>
            <person name="Woyke T."/>
            <person name="Klenk H.P."/>
            <person name="Bryant D.A."/>
        </authorList>
    </citation>
    <scope>NUCLEOTIDE SEQUENCE [LARGE SCALE GENOMIC DNA]</scope>
    <source>
        <strain evidence="3">ATCC 23779 / DSM 785 / 114-95</strain>
    </source>
</reference>
<dbReference type="InParanoid" id="A9B1P9"/>
<sequence length="188" mass="21182">MTNKSLWHQINEPTMPATPISASYWVLPGCLLAGEHPMLLEKEPLHERLQHFSKAKITVFIDLTEETETQELGDYSAALHQIQASPALVRHHFPIPDMHIPSIPQIQAILAQIISALDQQQNVYVHCWGGLGRTGTVIGCLLVEQGWEYAQALAQIVNLRQATRDSRYPSPSNDLQRQFVADWAMQVQ</sequence>
<protein>
    <submittedName>
        <fullName evidence="2">Dual specificity protein phosphatase</fullName>
    </submittedName>
</protein>
<dbReference type="InterPro" id="IPR003595">
    <property type="entry name" value="Tyr_Pase_cat"/>
</dbReference>
<evidence type="ECO:0000259" key="1">
    <source>
        <dbReference type="PROSITE" id="PS50056"/>
    </source>
</evidence>
<dbReference type="PROSITE" id="PS50056">
    <property type="entry name" value="TYR_PHOSPHATASE_2"/>
    <property type="match status" value="1"/>
</dbReference>
<dbReference type="InterPro" id="IPR016130">
    <property type="entry name" value="Tyr_Pase_AS"/>
</dbReference>
<dbReference type="KEGG" id="hau:Haur_1286"/>
<dbReference type="PANTHER" id="PTHR23339">
    <property type="entry name" value="TYROSINE SPECIFIC PROTEIN PHOSPHATASE AND DUAL SPECIFICITY PROTEIN PHOSPHATASE"/>
    <property type="match status" value="1"/>
</dbReference>